<dbReference type="InterPro" id="IPR036291">
    <property type="entry name" value="NAD(P)-bd_dom_sf"/>
</dbReference>
<proteinExistence type="predicted"/>
<dbReference type="EMBL" id="RQYT01000034">
    <property type="protein sequence ID" value="RRD48631.1"/>
    <property type="molecule type" value="Genomic_DNA"/>
</dbReference>
<protein>
    <submittedName>
        <fullName evidence="2">NAD(P)-dependent oxidoreductase</fullName>
    </submittedName>
</protein>
<evidence type="ECO:0000259" key="1">
    <source>
        <dbReference type="Pfam" id="PF01370"/>
    </source>
</evidence>
<dbReference type="RefSeq" id="WP_125228704.1">
    <property type="nucleotide sequence ID" value="NZ_RQYT01000034.1"/>
</dbReference>
<dbReference type="InterPro" id="IPR001509">
    <property type="entry name" value="Epimerase_deHydtase"/>
</dbReference>
<reference evidence="2 3" key="1">
    <citation type="submission" date="2018-11" db="EMBL/GenBank/DDBJ databases">
        <title>Genomes From Bacteria Associated with the Canine Oral Cavity: a Test Case for Automated Genome-Based Taxonomic Assignment.</title>
        <authorList>
            <person name="Coil D.A."/>
            <person name="Jospin G."/>
            <person name="Darling A.E."/>
            <person name="Wallis C."/>
            <person name="Davis I.J."/>
            <person name="Harris S."/>
            <person name="Eisen J.A."/>
            <person name="Holcombe L.J."/>
            <person name="O'Flynn C."/>
        </authorList>
    </citation>
    <scope>NUCLEOTIDE SEQUENCE [LARGE SCALE GENOMIC DNA]</scope>
    <source>
        <strain evidence="2 3">OH2822_COT-296</strain>
    </source>
</reference>
<dbReference type="OrthoDB" id="9785845at2"/>
<evidence type="ECO:0000313" key="3">
    <source>
        <dbReference type="Proteomes" id="UP000280935"/>
    </source>
</evidence>
<dbReference type="Proteomes" id="UP000280935">
    <property type="component" value="Unassembled WGS sequence"/>
</dbReference>
<dbReference type="Pfam" id="PF01370">
    <property type="entry name" value="Epimerase"/>
    <property type="match status" value="1"/>
</dbReference>
<evidence type="ECO:0000313" key="2">
    <source>
        <dbReference type="EMBL" id="RRD48631.1"/>
    </source>
</evidence>
<accession>A0A3P1WQU1</accession>
<feature type="domain" description="NAD-dependent epimerase/dehydratase" evidence="1">
    <location>
        <begin position="36"/>
        <end position="203"/>
    </location>
</feature>
<sequence>MTTLAGFTDEAALEAALATPSEALVADLRGGAGDLVILGAGGKMGPSLARLARAGLDAAGRSSDRVHAVSRFSDPRHREELASQGIEVVPFDLIENDDLTPLPDAADVIHMVGAKFGAAQNQSWAWEVNAALPGRVARRYRGSRITALSTGNVYPFVAPATGGATENTPVGPVGEYAQSCLGRERVFQFAANTWGTPVSIIRLNYAVDLRYGVLADIATQIMADQPVPLHTGFVNVVWQGYANEVILRSLRHASPEVFTLNLTGPELLEVRQIATRLGQLLDRPVGFEGEPEATALLSDASRCLELFGPPPITAEQLIAWQAAWVRNGLPMTAKPTKWSVRDGKF</sequence>
<comment type="caution">
    <text evidence="2">The sequence shown here is derived from an EMBL/GenBank/DDBJ whole genome shotgun (WGS) entry which is preliminary data.</text>
</comment>
<name>A0A3P1WQU1_9ACTN</name>
<gene>
    <name evidence="2" type="ORF">EII35_11975</name>
</gene>
<dbReference type="SUPFAM" id="SSF51735">
    <property type="entry name" value="NAD(P)-binding Rossmann-fold domains"/>
    <property type="match status" value="1"/>
</dbReference>
<dbReference type="Gene3D" id="3.40.50.720">
    <property type="entry name" value="NAD(P)-binding Rossmann-like Domain"/>
    <property type="match status" value="1"/>
</dbReference>
<organism evidence="2 3">
    <name type="scientific">Arachnia propionica</name>
    <dbReference type="NCBI Taxonomy" id="1750"/>
    <lineage>
        <taxon>Bacteria</taxon>
        <taxon>Bacillati</taxon>
        <taxon>Actinomycetota</taxon>
        <taxon>Actinomycetes</taxon>
        <taxon>Propionibacteriales</taxon>
        <taxon>Propionibacteriaceae</taxon>
        <taxon>Arachnia</taxon>
    </lineage>
</organism>
<dbReference type="AlphaFoldDB" id="A0A3P1WQU1"/>